<evidence type="ECO:0000256" key="10">
    <source>
        <dbReference type="ARBA" id="ARBA00023157"/>
    </source>
</evidence>
<dbReference type="PANTHER" id="PTHR10489">
    <property type="entry name" value="CELL ADHESION MOLECULE"/>
    <property type="match status" value="1"/>
</dbReference>
<evidence type="ECO:0000256" key="2">
    <source>
        <dbReference type="ARBA" id="ARBA00013512"/>
    </source>
</evidence>
<dbReference type="Pfam" id="PF00001">
    <property type="entry name" value="7tm_1"/>
    <property type="match status" value="1"/>
</dbReference>
<evidence type="ECO:0000256" key="3">
    <source>
        <dbReference type="ARBA" id="ARBA00022475"/>
    </source>
</evidence>
<dbReference type="GeneTree" id="ENSGT01130000278308"/>
<evidence type="ECO:0000313" key="20">
    <source>
        <dbReference type="Ensembl" id="ENSGMOP00000028995.1"/>
    </source>
</evidence>
<dbReference type="SUPFAM" id="SSF81321">
    <property type="entry name" value="Family A G protein-coupled receptor-like"/>
    <property type="match status" value="1"/>
</dbReference>
<evidence type="ECO:0000256" key="12">
    <source>
        <dbReference type="ARBA" id="ARBA00023180"/>
    </source>
</evidence>
<keyword evidence="12" id="KW-0325">Glycoprotein</keyword>
<dbReference type="InterPro" id="IPR000276">
    <property type="entry name" value="GPCR_Rhodpsn"/>
</dbReference>
<sequence>RPSVTLSSPLLSVRQSRVGVQCLEVTHTNTNETLCDDYYIWEWMHSIQPPYILIISVLGILGNLFVLLVFCLHKTSRTVAEIYLSNLAAADLVLVSCLPFWAVNVAHGFDWPFASFMCPLVILGIKINANCSIYFMVLVSADRYVALVHPMSHGMMRRRKWAKLGCVLVWGLGLLLSAPTLMYRRSIYISEHDVTACSTDYPNFPAMLACDSLAIVFGCLLPGCVISYCTFKIVRALKKQGMERFNAENTERKATRLVLAVLLAFLICWVPFHLNTIVDVFLRAEVLHQPCPLVIFVEVSSQIFTFMAFLNSVINPMLYVIVGRNFRKKVWEVFEQLFKRRAAGTDSVRSHLPDFRLISSRCV</sequence>
<keyword evidence="11 17" id="KW-0675">Receptor</keyword>
<keyword evidence="7 17" id="KW-0297">G-protein coupled receptor</keyword>
<dbReference type="AlphaFoldDB" id="A0A8C5AAC8"/>
<feature type="transmembrane region" description="Helical" evidence="18">
    <location>
        <begin position="254"/>
        <end position="272"/>
    </location>
</feature>
<evidence type="ECO:0000256" key="11">
    <source>
        <dbReference type="ARBA" id="ARBA00023170"/>
    </source>
</evidence>
<dbReference type="InterPro" id="IPR050119">
    <property type="entry name" value="CCR1-9-like"/>
</dbReference>
<evidence type="ECO:0000256" key="14">
    <source>
        <dbReference type="ARBA" id="ARBA00023288"/>
    </source>
</evidence>
<evidence type="ECO:0000256" key="15">
    <source>
        <dbReference type="ARBA" id="ARBA00025423"/>
    </source>
</evidence>
<dbReference type="GO" id="GO:0060326">
    <property type="term" value="P:cell chemotaxis"/>
    <property type="evidence" value="ECO:0007669"/>
    <property type="project" value="TreeGrafter"/>
</dbReference>
<dbReference type="InterPro" id="IPR017452">
    <property type="entry name" value="GPCR_Rhodpsn_7TM"/>
</dbReference>
<keyword evidence="4" id="KW-0597">Phosphoprotein</keyword>
<organism evidence="20 21">
    <name type="scientific">Gadus morhua</name>
    <name type="common">Atlantic cod</name>
    <dbReference type="NCBI Taxonomy" id="8049"/>
    <lineage>
        <taxon>Eukaryota</taxon>
        <taxon>Metazoa</taxon>
        <taxon>Chordata</taxon>
        <taxon>Craniata</taxon>
        <taxon>Vertebrata</taxon>
        <taxon>Euteleostomi</taxon>
        <taxon>Actinopterygii</taxon>
        <taxon>Neopterygii</taxon>
        <taxon>Teleostei</taxon>
        <taxon>Neoteleostei</taxon>
        <taxon>Acanthomorphata</taxon>
        <taxon>Zeiogadaria</taxon>
        <taxon>Gadariae</taxon>
        <taxon>Gadiformes</taxon>
        <taxon>Gadoidei</taxon>
        <taxon>Gadidae</taxon>
        <taxon>Gadus</taxon>
    </lineage>
</organism>
<dbReference type="PRINTS" id="PR00425">
    <property type="entry name" value="BRADYKININR"/>
</dbReference>
<dbReference type="Proteomes" id="UP000694546">
    <property type="component" value="Chromosome 5"/>
</dbReference>
<evidence type="ECO:0000256" key="16">
    <source>
        <dbReference type="ARBA" id="ARBA00025954"/>
    </source>
</evidence>
<feature type="transmembrane region" description="Helical" evidence="18">
    <location>
        <begin position="303"/>
        <end position="322"/>
    </location>
</feature>
<dbReference type="PANTHER" id="PTHR10489:SF957">
    <property type="entry name" value="B2 BRADYKININ RECEPTOR"/>
    <property type="match status" value="1"/>
</dbReference>
<keyword evidence="21" id="KW-1185">Reference proteome</keyword>
<name>A0A8C5AAC8_GADMO</name>
<keyword evidence="6 18" id="KW-1133">Transmembrane helix</keyword>
<dbReference type="GO" id="GO:0006939">
    <property type="term" value="P:smooth muscle contraction"/>
    <property type="evidence" value="ECO:0007669"/>
    <property type="project" value="InterPro"/>
</dbReference>
<evidence type="ECO:0000256" key="5">
    <source>
        <dbReference type="ARBA" id="ARBA00022692"/>
    </source>
</evidence>
<proteinExistence type="inferred from homology"/>
<dbReference type="GO" id="GO:0016493">
    <property type="term" value="F:C-C chemokine receptor activity"/>
    <property type="evidence" value="ECO:0007669"/>
    <property type="project" value="TreeGrafter"/>
</dbReference>
<evidence type="ECO:0000256" key="7">
    <source>
        <dbReference type="ARBA" id="ARBA00023040"/>
    </source>
</evidence>
<dbReference type="PROSITE" id="PS00237">
    <property type="entry name" value="G_PROTEIN_RECEP_F1_1"/>
    <property type="match status" value="1"/>
</dbReference>
<keyword evidence="9" id="KW-0564">Palmitate</keyword>
<comment type="similarity">
    <text evidence="17">Belongs to the G-protein coupled receptor 1 family.</text>
</comment>
<evidence type="ECO:0000256" key="18">
    <source>
        <dbReference type="SAM" id="Phobius"/>
    </source>
</evidence>
<dbReference type="GO" id="GO:0019957">
    <property type="term" value="F:C-C chemokine binding"/>
    <property type="evidence" value="ECO:0007669"/>
    <property type="project" value="TreeGrafter"/>
</dbReference>
<dbReference type="GO" id="GO:0007204">
    <property type="term" value="P:positive regulation of cytosolic calcium ion concentration"/>
    <property type="evidence" value="ECO:0007669"/>
    <property type="project" value="TreeGrafter"/>
</dbReference>
<dbReference type="Ensembl" id="ENSGMOT00000010077.2">
    <property type="protein sequence ID" value="ENSGMOP00000028995.1"/>
    <property type="gene ID" value="ENSGMOG00000009185.2"/>
</dbReference>
<feature type="transmembrane region" description="Helical" evidence="18">
    <location>
        <begin position="82"/>
        <end position="102"/>
    </location>
</feature>
<dbReference type="OMA" id="NCLIIWI"/>
<keyword evidence="8 18" id="KW-0472">Membrane</keyword>
<protein>
    <recommendedName>
        <fullName evidence="2">B2 bradykinin receptor</fullName>
    </recommendedName>
</protein>
<dbReference type="GO" id="GO:0004947">
    <property type="term" value="F:bradykinin receptor activity"/>
    <property type="evidence" value="ECO:0007669"/>
    <property type="project" value="InterPro"/>
</dbReference>
<evidence type="ECO:0000256" key="17">
    <source>
        <dbReference type="RuleBase" id="RU000688"/>
    </source>
</evidence>
<dbReference type="GO" id="GO:0019722">
    <property type="term" value="P:calcium-mediated signaling"/>
    <property type="evidence" value="ECO:0007669"/>
    <property type="project" value="TreeGrafter"/>
</dbReference>
<dbReference type="GO" id="GO:0042310">
    <property type="term" value="P:vasoconstriction"/>
    <property type="evidence" value="ECO:0007669"/>
    <property type="project" value="InterPro"/>
</dbReference>
<dbReference type="InterPro" id="IPR001504">
    <property type="entry name" value="Brdyknn_2_rcpt"/>
</dbReference>
<feature type="transmembrane region" description="Helical" evidence="18">
    <location>
        <begin position="114"/>
        <end position="140"/>
    </location>
</feature>
<accession>A0A8C5AAC8</accession>
<evidence type="ECO:0000259" key="19">
    <source>
        <dbReference type="PROSITE" id="PS50262"/>
    </source>
</evidence>
<evidence type="ECO:0000256" key="9">
    <source>
        <dbReference type="ARBA" id="ARBA00023139"/>
    </source>
</evidence>
<evidence type="ECO:0000256" key="8">
    <source>
        <dbReference type="ARBA" id="ARBA00023136"/>
    </source>
</evidence>
<dbReference type="PRINTS" id="PR00237">
    <property type="entry name" value="GPCRRHODOPSN"/>
</dbReference>
<evidence type="ECO:0000256" key="1">
    <source>
        <dbReference type="ARBA" id="ARBA00004651"/>
    </source>
</evidence>
<keyword evidence="3" id="KW-1003">Cell membrane</keyword>
<dbReference type="PRINTS" id="PR00994">
    <property type="entry name" value="BRADYKINNB2R"/>
</dbReference>
<comment type="subcellular location">
    <subcellularLocation>
        <location evidence="1">Cell membrane</location>
        <topology evidence="1">Multi-pass membrane protein</topology>
    </subcellularLocation>
</comment>
<dbReference type="Gene3D" id="1.20.1070.10">
    <property type="entry name" value="Rhodopsin 7-helix transmembrane proteins"/>
    <property type="match status" value="1"/>
</dbReference>
<dbReference type="GO" id="GO:0009897">
    <property type="term" value="C:external side of plasma membrane"/>
    <property type="evidence" value="ECO:0007669"/>
    <property type="project" value="TreeGrafter"/>
</dbReference>
<feature type="transmembrane region" description="Helical" evidence="18">
    <location>
        <begin position="161"/>
        <end position="183"/>
    </location>
</feature>
<feature type="transmembrane region" description="Helical" evidence="18">
    <location>
        <begin position="51"/>
        <end position="70"/>
    </location>
</feature>
<dbReference type="PROSITE" id="PS50262">
    <property type="entry name" value="G_PROTEIN_RECEP_F1_2"/>
    <property type="match status" value="1"/>
</dbReference>
<dbReference type="InterPro" id="IPR000496">
    <property type="entry name" value="Brdyknn_rcpt"/>
</dbReference>
<feature type="domain" description="G-protein coupled receptors family 1 profile" evidence="19">
    <location>
        <begin position="62"/>
        <end position="319"/>
    </location>
</feature>
<evidence type="ECO:0000256" key="4">
    <source>
        <dbReference type="ARBA" id="ARBA00022553"/>
    </source>
</evidence>
<evidence type="ECO:0000256" key="13">
    <source>
        <dbReference type="ARBA" id="ARBA00023224"/>
    </source>
</evidence>
<reference evidence="20" key="1">
    <citation type="submission" date="2025-08" db="UniProtKB">
        <authorList>
            <consortium name="Ensembl"/>
        </authorList>
    </citation>
    <scope>IDENTIFICATION</scope>
</reference>
<comment type="function">
    <text evidence="15">Receptor for bradykinin. It is associated with G proteins that activate a phosphatidylinositol-calcium second messenger system.</text>
</comment>
<evidence type="ECO:0000256" key="6">
    <source>
        <dbReference type="ARBA" id="ARBA00022989"/>
    </source>
</evidence>
<evidence type="ECO:0000313" key="21">
    <source>
        <dbReference type="Proteomes" id="UP000694546"/>
    </source>
</evidence>
<feature type="transmembrane region" description="Helical" evidence="18">
    <location>
        <begin position="213"/>
        <end position="234"/>
    </location>
</feature>
<reference evidence="20" key="2">
    <citation type="submission" date="2025-09" db="UniProtKB">
        <authorList>
            <consortium name="Ensembl"/>
        </authorList>
    </citation>
    <scope>IDENTIFICATION</scope>
</reference>
<keyword evidence="5 17" id="KW-0812">Transmembrane</keyword>
<keyword evidence="13 17" id="KW-0807">Transducer</keyword>
<keyword evidence="14" id="KW-0449">Lipoprotein</keyword>
<dbReference type="GO" id="GO:0006955">
    <property type="term" value="P:immune response"/>
    <property type="evidence" value="ECO:0007669"/>
    <property type="project" value="TreeGrafter"/>
</dbReference>
<keyword evidence="10" id="KW-1015">Disulfide bond</keyword>
<comment type="subunit">
    <text evidence="16">Forms a complex with PECAM1 and GNAQ. Interacts with PECAM1.</text>
</comment>